<dbReference type="Pfam" id="PF04463">
    <property type="entry name" value="2-thiour_desulf"/>
    <property type="match status" value="1"/>
</dbReference>
<dbReference type="PANTHER" id="PTHR30087:SF1">
    <property type="entry name" value="HYPOTHETICAL CYTOSOLIC PROTEIN"/>
    <property type="match status" value="1"/>
</dbReference>
<dbReference type="Proteomes" id="UP000515679">
    <property type="component" value="Chromosome"/>
</dbReference>
<dbReference type="InterPro" id="IPR007553">
    <property type="entry name" value="2-thiour_desulf"/>
</dbReference>
<dbReference type="PANTHER" id="PTHR30087">
    <property type="entry name" value="INNER MEMBRANE PROTEIN"/>
    <property type="match status" value="1"/>
</dbReference>
<sequence length="154" mass="17070">MARKVLVSACLLGHKVRYDNGDVPCLDPRFLKWYEEGRFVHICPEVVGGLPTPRPDAQRQGNRVVTGAGADVTEPFERGAQATLKLAQEHQVEVAILKQDSPSCGSLFIYDGSFADRKVPGEGTTAELLRLHGIKVFGEDQLDEIERELERLEV</sequence>
<dbReference type="RefSeq" id="WP_182299518.1">
    <property type="nucleotide sequence ID" value="NZ_CP041969.1"/>
</dbReference>
<dbReference type="EMBL" id="CP041969">
    <property type="protein sequence ID" value="QMV43284.1"/>
    <property type="molecule type" value="Genomic_DNA"/>
</dbReference>
<organism evidence="1 2">
    <name type="scientific">Cohnella cholangitidis</name>
    <dbReference type="NCBI Taxonomy" id="2598458"/>
    <lineage>
        <taxon>Bacteria</taxon>
        <taxon>Bacillati</taxon>
        <taxon>Bacillota</taxon>
        <taxon>Bacilli</taxon>
        <taxon>Bacillales</taxon>
        <taxon>Paenibacillaceae</taxon>
        <taxon>Cohnella</taxon>
    </lineage>
</organism>
<dbReference type="KEGG" id="cchl:FPL14_20430"/>
<evidence type="ECO:0000313" key="1">
    <source>
        <dbReference type="EMBL" id="QMV43284.1"/>
    </source>
</evidence>
<proteinExistence type="predicted"/>
<protein>
    <submittedName>
        <fullName evidence="1">DUF523 domain-containing protein</fullName>
    </submittedName>
</protein>
<name>A0A7G5C250_9BACL</name>
<dbReference type="AlphaFoldDB" id="A0A7G5C250"/>
<gene>
    <name evidence="1" type="ORF">FPL14_20430</name>
</gene>
<reference evidence="1 2" key="1">
    <citation type="submission" date="2019-07" db="EMBL/GenBank/DDBJ databases">
        <authorList>
            <person name="Kim J.K."/>
            <person name="Cheong H.-M."/>
            <person name="Choi Y."/>
            <person name="Hwang K.J."/>
            <person name="Lee S."/>
            <person name="Choi C."/>
        </authorList>
    </citation>
    <scope>NUCLEOTIDE SEQUENCE [LARGE SCALE GENOMIC DNA]</scope>
    <source>
        <strain evidence="1 2">KS 22</strain>
    </source>
</reference>
<keyword evidence="2" id="KW-1185">Reference proteome</keyword>
<accession>A0A7G5C250</accession>
<evidence type="ECO:0000313" key="2">
    <source>
        <dbReference type="Proteomes" id="UP000515679"/>
    </source>
</evidence>